<comment type="similarity">
    <text evidence="1 4">Belongs to the glycerate kinase type-1 family.</text>
</comment>
<dbReference type="GO" id="GO:0008887">
    <property type="term" value="F:glycerate kinase activity"/>
    <property type="evidence" value="ECO:0007669"/>
    <property type="project" value="UniProtKB-UniRule"/>
</dbReference>
<comment type="caution">
    <text evidence="6">The sequence shown here is derived from an EMBL/GenBank/DDBJ whole genome shotgun (WGS) entry which is preliminary data.</text>
</comment>
<gene>
    <name evidence="6" type="ORF">GNZ18_27175</name>
</gene>
<evidence type="ECO:0000256" key="1">
    <source>
        <dbReference type="ARBA" id="ARBA00006284"/>
    </source>
</evidence>
<dbReference type="GO" id="GO:0031388">
    <property type="term" value="P:organic acid phosphorylation"/>
    <property type="evidence" value="ECO:0007669"/>
    <property type="project" value="UniProtKB-UniRule"/>
</dbReference>
<feature type="compositionally biased region" description="Pro residues" evidence="5">
    <location>
        <begin position="388"/>
        <end position="406"/>
    </location>
</feature>
<dbReference type="Proteomes" id="UP000432015">
    <property type="component" value="Unassembled WGS sequence"/>
</dbReference>
<evidence type="ECO:0000256" key="5">
    <source>
        <dbReference type="SAM" id="MobiDB-lite"/>
    </source>
</evidence>
<evidence type="ECO:0000256" key="2">
    <source>
        <dbReference type="ARBA" id="ARBA00022679"/>
    </source>
</evidence>
<evidence type="ECO:0000256" key="3">
    <source>
        <dbReference type="ARBA" id="ARBA00022777"/>
    </source>
</evidence>
<evidence type="ECO:0000256" key="4">
    <source>
        <dbReference type="PIRNR" id="PIRNR006078"/>
    </source>
</evidence>
<protein>
    <submittedName>
        <fullName evidence="6">Glycerate kinase</fullName>
        <ecNumber evidence="6">2.7.1.-</ecNumber>
    </submittedName>
</protein>
<keyword evidence="3 4" id="KW-0418">Kinase</keyword>
<reference evidence="6 7" key="1">
    <citation type="submission" date="2019-11" db="EMBL/GenBank/DDBJ databases">
        <authorList>
            <person name="Cao P."/>
        </authorList>
    </citation>
    <scope>NUCLEOTIDE SEQUENCE [LARGE SCALE GENOMIC DNA]</scope>
    <source>
        <strain evidence="6 7">NEAU-AAG5</strain>
    </source>
</reference>
<dbReference type="AlphaFoldDB" id="A0A7K1L748"/>
<dbReference type="Pfam" id="PF02595">
    <property type="entry name" value="Gly_kinase"/>
    <property type="match status" value="1"/>
</dbReference>
<dbReference type="InterPro" id="IPR018197">
    <property type="entry name" value="Glycerate_kinase_RE-like"/>
</dbReference>
<evidence type="ECO:0000313" key="6">
    <source>
        <dbReference type="EMBL" id="MUN40252.1"/>
    </source>
</evidence>
<dbReference type="EMBL" id="WOFH01000010">
    <property type="protein sequence ID" value="MUN40252.1"/>
    <property type="molecule type" value="Genomic_DNA"/>
</dbReference>
<dbReference type="InterPro" id="IPR004381">
    <property type="entry name" value="Glycerate_kinase"/>
</dbReference>
<proteinExistence type="inferred from homology"/>
<dbReference type="InterPro" id="IPR036129">
    <property type="entry name" value="Glycerate_kinase_sf"/>
</dbReference>
<evidence type="ECO:0000313" key="7">
    <source>
        <dbReference type="Proteomes" id="UP000432015"/>
    </source>
</evidence>
<dbReference type="Gene3D" id="3.40.50.10350">
    <property type="entry name" value="Glycerate kinase, domain 1"/>
    <property type="match status" value="1"/>
</dbReference>
<keyword evidence="7" id="KW-1185">Reference proteome</keyword>
<sequence>MAVASADSPPHPSPRGHVLLAPGRFRGALSAAEVAAHLAAGLRRVRPDVPLVELPVADGGDGTVDAAVAAGWRRVEVEVCGPTGRPVTARLALRGQSAVVELAEASGLRRLPGGRPRPLVASSVGTGQLLGHAVRLGARRIVLGLGGGACTDGGAGLVQGLGGRLLDALGKDLPPGGAALRSLHALDLRGLPDLSSVEVVVAGEAAGPLLGRGGAAAVGGPRRGASRDEVALLDAGLRRWADLAEAASRRASRDLPGAGASGGVGFAALAFLGARIEPGASLMLDLLGFAEKARGAYLVVTGEGSLDSRSLRGAAPMGVARAAARAGAPVVAVAGQRALTGERLRRARIQAVYALADIEPDEERRVRRSGALLEQLTVAIADEWLPPSGLPPVRPSVPPPAPPSEP</sequence>
<keyword evidence="2 4" id="KW-0808">Transferase</keyword>
<dbReference type="EC" id="2.7.1.-" evidence="6"/>
<dbReference type="PIRSF" id="PIRSF006078">
    <property type="entry name" value="GlxK"/>
    <property type="match status" value="1"/>
</dbReference>
<dbReference type="PANTHER" id="PTHR21599:SF0">
    <property type="entry name" value="GLYCERATE KINASE"/>
    <property type="match status" value="1"/>
</dbReference>
<dbReference type="NCBIfam" id="TIGR00045">
    <property type="entry name" value="glycerate kinase"/>
    <property type="match status" value="1"/>
</dbReference>
<dbReference type="Gene3D" id="3.90.1510.10">
    <property type="entry name" value="Glycerate kinase, domain 2"/>
    <property type="match status" value="1"/>
</dbReference>
<dbReference type="SUPFAM" id="SSF110738">
    <property type="entry name" value="Glycerate kinase I"/>
    <property type="match status" value="1"/>
</dbReference>
<organism evidence="6 7">
    <name type="scientific">Actinomadura litoris</name>
    <dbReference type="NCBI Taxonomy" id="2678616"/>
    <lineage>
        <taxon>Bacteria</taxon>
        <taxon>Bacillati</taxon>
        <taxon>Actinomycetota</taxon>
        <taxon>Actinomycetes</taxon>
        <taxon>Streptosporangiales</taxon>
        <taxon>Thermomonosporaceae</taxon>
        <taxon>Actinomadura</taxon>
    </lineage>
</organism>
<feature type="region of interest" description="Disordered" evidence="5">
    <location>
        <begin position="385"/>
        <end position="406"/>
    </location>
</feature>
<name>A0A7K1L748_9ACTN</name>
<accession>A0A7K1L748</accession>
<dbReference type="RefSeq" id="WP_156219374.1">
    <property type="nucleotide sequence ID" value="NZ_WOFH01000010.1"/>
</dbReference>
<dbReference type="InterPro" id="IPR018193">
    <property type="entry name" value="Glyc_kinase_flavodox-like_fold"/>
</dbReference>
<dbReference type="PANTHER" id="PTHR21599">
    <property type="entry name" value="GLYCERATE KINASE"/>
    <property type="match status" value="1"/>
</dbReference>